<dbReference type="Gene3D" id="2.10.260.10">
    <property type="match status" value="1"/>
</dbReference>
<dbReference type="GO" id="GO:0097351">
    <property type="term" value="F:toxin sequestering activity"/>
    <property type="evidence" value="ECO:0007669"/>
    <property type="project" value="InterPro"/>
</dbReference>
<proteinExistence type="predicted"/>
<gene>
    <name evidence="1" type="primary">sohA</name>
    <name evidence="1" type="ORF">PL921420013</name>
</gene>
<sequence length="110" mass="12302">MTVKPAPCSESTLTDRYQTTIPEPIRKALGLNKRDKICYTLQSDGQVVISRTDTTENDPILGEFLNFLAQDIKNNPQHLETLSSDLVNRVQSLVSDVDLDLDAPLLDEDE</sequence>
<protein>
    <submittedName>
        <fullName evidence="1">HtaR suppressor protein</fullName>
    </submittedName>
</protein>
<dbReference type="SUPFAM" id="SSF89447">
    <property type="entry name" value="AbrB/MazE/MraZ-like"/>
    <property type="match status" value="1"/>
</dbReference>
<reference evidence="2" key="1">
    <citation type="submission" date="2015-10" db="EMBL/GenBank/DDBJ databases">
        <authorList>
            <person name="Regsiter A."/>
            <person name="william w."/>
        </authorList>
    </citation>
    <scope>NUCLEOTIDE SEQUENCE [LARGE SCALE GENOMIC DNA]</scope>
</reference>
<organism evidence="1 2">
    <name type="scientific">Planktothrix tepida PCC 9214</name>
    <dbReference type="NCBI Taxonomy" id="671072"/>
    <lineage>
        <taxon>Bacteria</taxon>
        <taxon>Bacillati</taxon>
        <taxon>Cyanobacteriota</taxon>
        <taxon>Cyanophyceae</taxon>
        <taxon>Oscillatoriophycideae</taxon>
        <taxon>Oscillatoriales</taxon>
        <taxon>Microcoleaceae</taxon>
        <taxon>Planktothrix</taxon>
    </lineage>
</organism>
<dbReference type="NCBIfam" id="NF007429">
    <property type="entry name" value="PRK09974.1"/>
    <property type="match status" value="1"/>
</dbReference>
<dbReference type="AlphaFoldDB" id="A0A1J1LDW7"/>
<dbReference type="InterPro" id="IPR037914">
    <property type="entry name" value="SpoVT-AbrB_sf"/>
</dbReference>
<dbReference type="Pfam" id="PF15937">
    <property type="entry name" value="PrlF_antitoxin"/>
    <property type="match status" value="1"/>
</dbReference>
<dbReference type="Proteomes" id="UP000184315">
    <property type="component" value="Unassembled WGS sequence"/>
</dbReference>
<dbReference type="EMBL" id="CZDF01000112">
    <property type="protein sequence ID" value="CUR30350.1"/>
    <property type="molecule type" value="Genomic_DNA"/>
</dbReference>
<evidence type="ECO:0000313" key="1">
    <source>
        <dbReference type="EMBL" id="CUR30350.1"/>
    </source>
</evidence>
<dbReference type="InterPro" id="IPR031848">
    <property type="entry name" value="PrlF_antitoxin"/>
</dbReference>
<dbReference type="GO" id="GO:0001558">
    <property type="term" value="P:regulation of cell growth"/>
    <property type="evidence" value="ECO:0007669"/>
    <property type="project" value="InterPro"/>
</dbReference>
<evidence type="ECO:0000313" key="2">
    <source>
        <dbReference type="Proteomes" id="UP000184315"/>
    </source>
</evidence>
<accession>A0A1J1LDW7</accession>
<name>A0A1J1LDW7_9CYAN</name>
<dbReference type="GO" id="GO:0003700">
    <property type="term" value="F:DNA-binding transcription factor activity"/>
    <property type="evidence" value="ECO:0007669"/>
    <property type="project" value="InterPro"/>
</dbReference>
<dbReference type="STRING" id="671072.PL921420013"/>
<keyword evidence="2" id="KW-1185">Reference proteome</keyword>
<dbReference type="RefSeq" id="WP_026786336.1">
    <property type="nucleotide sequence ID" value="NZ_LN889758.1"/>
</dbReference>
<dbReference type="OrthoDB" id="426345at2"/>